<dbReference type="Pfam" id="PF00669">
    <property type="entry name" value="Flagellin_N"/>
    <property type="match status" value="1"/>
</dbReference>
<dbReference type="Proteomes" id="UP000032250">
    <property type="component" value="Unassembled WGS sequence"/>
</dbReference>
<dbReference type="GO" id="GO:0009424">
    <property type="term" value="C:bacterial-type flagellum hook"/>
    <property type="evidence" value="ECO:0007669"/>
    <property type="project" value="InterPro"/>
</dbReference>
<evidence type="ECO:0000256" key="1">
    <source>
        <dbReference type="ARBA" id="ARBA00004365"/>
    </source>
</evidence>
<comment type="caution">
    <text evidence="6">The sequence shown here is derived from an EMBL/GenBank/DDBJ whole genome shotgun (WGS) entry which is preliminary data.</text>
</comment>
<feature type="domain" description="Flagellin N-terminal" evidence="4">
    <location>
        <begin position="3"/>
        <end position="138"/>
    </location>
</feature>
<dbReference type="PANTHER" id="PTHR42792:SF1">
    <property type="entry name" value="FLAGELLAR HOOK-ASSOCIATED PROTEIN 3"/>
    <property type="match status" value="1"/>
</dbReference>
<name>A0A0D1AN29_CLOBO</name>
<dbReference type="InterPro" id="IPR046358">
    <property type="entry name" value="Flagellin_C"/>
</dbReference>
<dbReference type="PANTHER" id="PTHR42792">
    <property type="entry name" value="FLAGELLIN"/>
    <property type="match status" value="1"/>
</dbReference>
<dbReference type="InterPro" id="IPR013384">
    <property type="entry name" value="Flagell_FlgL"/>
</dbReference>
<accession>A0A0D1AN29</accession>
<keyword evidence="3" id="KW-0975">Bacterial flagellum</keyword>
<dbReference type="OrthoDB" id="9758307at2"/>
<comment type="subcellular location">
    <subcellularLocation>
        <location evidence="1">Bacterial flagellum</location>
    </subcellularLocation>
</comment>
<reference evidence="6 7" key="1">
    <citation type="submission" date="2014-06" db="EMBL/GenBank/DDBJ databases">
        <title>Genome characterization of distinct group I Clostridium botulinum lineages.</title>
        <authorList>
            <person name="Giordani F."/>
            <person name="Anselmo A."/>
            <person name="Fillo S."/>
            <person name="Palozzi A.M."/>
            <person name="Fortunato A."/>
            <person name="Gentile B."/>
            <person name="Ciammaruconi A."/>
            <person name="Anniballi F."/>
            <person name="De Medici D."/>
            <person name="Lista F."/>
        </authorList>
    </citation>
    <scope>NUCLEOTIDE SEQUENCE [LARGE SCALE GENOMIC DNA]</scope>
    <source>
        <strain evidence="6 7">B2 450</strain>
    </source>
</reference>
<dbReference type="Pfam" id="PF00700">
    <property type="entry name" value="Flagellin_C"/>
    <property type="match status" value="1"/>
</dbReference>
<evidence type="ECO:0000259" key="4">
    <source>
        <dbReference type="Pfam" id="PF00669"/>
    </source>
</evidence>
<dbReference type="NCBIfam" id="TIGR02550">
    <property type="entry name" value="flagell_flgL"/>
    <property type="match status" value="1"/>
</dbReference>
<keyword evidence="6" id="KW-0969">Cilium</keyword>
<sequence length="385" mass="42950">MRITNNMMANSFMSDMNNNLENLNRINQQLTSGKNFSKPSHDPAGVIRSMQLYTGIDANKQYNKNISNVINWLDVTDTALDQVGKQLGKIRDKLEEAGNPGFGETERKALKDEVNGIIASVSQTLNTTFDGKYIFSGTRVTSKPTGIEKNGKNNELVYLKNDQSVLSLDDTLKAISAAEKLSGKSINEVKDSELLDFKSLVSKDPSTLTPEEKIKVDKLSSEEIDALKNLSDEDLKHLGEYNQMNAKLKAEVSEGVVMEYNVTATEILQGGGDLRQLLENIVKHLDSDNPEEINKLYGEDLGNIDKVLDNVLRIRSEVGAKQNRMDAAKEMNKETNFNMTEILSNIEDVNLVEKNMEFAILQSVYISSLQTSAKVLQPTLMDYLR</sequence>
<evidence type="ECO:0000313" key="7">
    <source>
        <dbReference type="Proteomes" id="UP000032250"/>
    </source>
</evidence>
<dbReference type="GO" id="GO:0071973">
    <property type="term" value="P:bacterial-type flagellum-dependent cell motility"/>
    <property type="evidence" value="ECO:0007669"/>
    <property type="project" value="InterPro"/>
</dbReference>
<keyword evidence="6" id="KW-0282">Flagellum</keyword>
<evidence type="ECO:0000256" key="3">
    <source>
        <dbReference type="ARBA" id="ARBA00023143"/>
    </source>
</evidence>
<gene>
    <name evidence="6" type="ORF">N495_13470</name>
</gene>
<dbReference type="GO" id="GO:0005198">
    <property type="term" value="F:structural molecule activity"/>
    <property type="evidence" value="ECO:0007669"/>
    <property type="project" value="InterPro"/>
</dbReference>
<keyword evidence="6" id="KW-0966">Cell projection</keyword>
<dbReference type="PATRIC" id="fig|1379739.3.peg.3082"/>
<evidence type="ECO:0000256" key="2">
    <source>
        <dbReference type="ARBA" id="ARBA00005709"/>
    </source>
</evidence>
<evidence type="ECO:0000259" key="5">
    <source>
        <dbReference type="Pfam" id="PF00700"/>
    </source>
</evidence>
<feature type="domain" description="Flagellin C-terminal" evidence="5">
    <location>
        <begin position="302"/>
        <end position="378"/>
    </location>
</feature>
<protein>
    <submittedName>
        <fullName evidence="6">Flagellin</fullName>
    </submittedName>
</protein>
<comment type="similarity">
    <text evidence="2">Belongs to the bacterial flagellin family.</text>
</comment>
<dbReference type="Gene3D" id="1.20.1330.10">
    <property type="entry name" value="f41 fragment of flagellin, N-terminal domain"/>
    <property type="match status" value="1"/>
</dbReference>
<organism evidence="6 7">
    <name type="scientific">Clostridium botulinum B2 450</name>
    <dbReference type="NCBI Taxonomy" id="1379739"/>
    <lineage>
        <taxon>Bacteria</taxon>
        <taxon>Bacillati</taxon>
        <taxon>Bacillota</taxon>
        <taxon>Clostridia</taxon>
        <taxon>Eubacteriales</taxon>
        <taxon>Clostridiaceae</taxon>
        <taxon>Clostridium</taxon>
    </lineage>
</organism>
<dbReference type="EMBL" id="JXSU01000007">
    <property type="protein sequence ID" value="KIS24534.1"/>
    <property type="molecule type" value="Genomic_DNA"/>
</dbReference>
<dbReference type="AlphaFoldDB" id="A0A0D1AN29"/>
<proteinExistence type="inferred from homology"/>
<evidence type="ECO:0000313" key="6">
    <source>
        <dbReference type="EMBL" id="KIS24534.1"/>
    </source>
</evidence>
<dbReference type="InterPro" id="IPR001492">
    <property type="entry name" value="Flagellin"/>
</dbReference>
<dbReference type="RefSeq" id="WP_043032206.1">
    <property type="nucleotide sequence ID" value="NZ_JXSU01000007.1"/>
</dbReference>
<dbReference type="HOGENOM" id="CLU_024437_2_1_9"/>
<dbReference type="SUPFAM" id="SSF64518">
    <property type="entry name" value="Phase 1 flagellin"/>
    <property type="match status" value="1"/>
</dbReference>
<dbReference type="InterPro" id="IPR001029">
    <property type="entry name" value="Flagellin_N"/>
</dbReference>